<evidence type="ECO:0000256" key="1">
    <source>
        <dbReference type="SAM" id="Phobius"/>
    </source>
</evidence>
<dbReference type="KEGG" id="nia:A8C56_06790"/>
<keyword evidence="1" id="KW-0812">Transmembrane</keyword>
<accession>A0A1A9I1Y8</accession>
<evidence type="ECO:0000313" key="2">
    <source>
        <dbReference type="EMBL" id="ANH80721.1"/>
    </source>
</evidence>
<gene>
    <name evidence="2" type="ORF">A8C56_06790</name>
</gene>
<evidence type="ECO:0000313" key="3">
    <source>
        <dbReference type="Proteomes" id="UP000077667"/>
    </source>
</evidence>
<dbReference type="AlphaFoldDB" id="A0A1A9I1Y8"/>
<dbReference type="STRING" id="1176587.A8C56_06790"/>
<sequence length="62" mass="7441">MLIRLIFIYSRIISDARNYIMKQSHDRKKIPLFSSWTGWYILVLVVLAGLIAVFYWLTKKYS</sequence>
<keyword evidence="1" id="KW-0472">Membrane</keyword>
<keyword evidence="1" id="KW-1133">Transmembrane helix</keyword>
<dbReference type="Proteomes" id="UP000077667">
    <property type="component" value="Chromosome"/>
</dbReference>
<reference evidence="2 3" key="1">
    <citation type="submission" date="2016-05" db="EMBL/GenBank/DDBJ databases">
        <title>Niabella ginsenosidivorans BS26 whole genome sequencing.</title>
        <authorList>
            <person name="Im W.T."/>
            <person name="Siddiqi M.Z."/>
        </authorList>
    </citation>
    <scope>NUCLEOTIDE SEQUENCE [LARGE SCALE GENOMIC DNA]</scope>
    <source>
        <strain evidence="2 3">BS26</strain>
    </source>
</reference>
<protein>
    <submittedName>
        <fullName evidence="2">Uncharacterized protein</fullName>
    </submittedName>
</protein>
<dbReference type="EMBL" id="CP015772">
    <property type="protein sequence ID" value="ANH80721.1"/>
    <property type="molecule type" value="Genomic_DNA"/>
</dbReference>
<organism evidence="2 3">
    <name type="scientific">Niabella ginsenosidivorans</name>
    <dbReference type="NCBI Taxonomy" id="1176587"/>
    <lineage>
        <taxon>Bacteria</taxon>
        <taxon>Pseudomonadati</taxon>
        <taxon>Bacteroidota</taxon>
        <taxon>Chitinophagia</taxon>
        <taxon>Chitinophagales</taxon>
        <taxon>Chitinophagaceae</taxon>
        <taxon>Niabella</taxon>
    </lineage>
</organism>
<keyword evidence="3" id="KW-1185">Reference proteome</keyword>
<name>A0A1A9I1Y8_9BACT</name>
<proteinExistence type="predicted"/>
<feature type="transmembrane region" description="Helical" evidence="1">
    <location>
        <begin position="37"/>
        <end position="57"/>
    </location>
</feature>